<feature type="region of interest" description="Disordered" evidence="1">
    <location>
        <begin position="304"/>
        <end position="332"/>
    </location>
</feature>
<organism evidence="2 3">
    <name type="scientific">Didymella heteroderae</name>
    <dbReference type="NCBI Taxonomy" id="1769908"/>
    <lineage>
        <taxon>Eukaryota</taxon>
        <taxon>Fungi</taxon>
        <taxon>Dikarya</taxon>
        <taxon>Ascomycota</taxon>
        <taxon>Pezizomycotina</taxon>
        <taxon>Dothideomycetes</taxon>
        <taxon>Pleosporomycetidae</taxon>
        <taxon>Pleosporales</taxon>
        <taxon>Pleosporineae</taxon>
        <taxon>Didymellaceae</taxon>
        <taxon>Didymella</taxon>
    </lineage>
</organism>
<feature type="compositionally biased region" description="Polar residues" evidence="1">
    <location>
        <begin position="513"/>
        <end position="532"/>
    </location>
</feature>
<gene>
    <name evidence="2" type="ORF">E8E12_007013</name>
</gene>
<feature type="compositionally biased region" description="Basic and acidic residues" evidence="1">
    <location>
        <begin position="256"/>
        <end position="265"/>
    </location>
</feature>
<protein>
    <submittedName>
        <fullName evidence="2">Uncharacterized protein</fullName>
    </submittedName>
</protein>
<accession>A0A9P4WSD3</accession>
<feature type="region of interest" description="Disordered" evidence="1">
    <location>
        <begin position="241"/>
        <end position="278"/>
    </location>
</feature>
<reference evidence="2" key="1">
    <citation type="submission" date="2019-04" db="EMBL/GenBank/DDBJ databases">
        <title>Sequencing of skin fungus with MAO and IRED activity.</title>
        <authorList>
            <person name="Marsaioli A.J."/>
            <person name="Bonatto J.M.C."/>
            <person name="Reis Junior O."/>
        </authorList>
    </citation>
    <scope>NUCLEOTIDE SEQUENCE</scope>
    <source>
        <strain evidence="2">28M1</strain>
    </source>
</reference>
<dbReference type="Proteomes" id="UP000758155">
    <property type="component" value="Unassembled WGS sequence"/>
</dbReference>
<feature type="region of interest" description="Disordered" evidence="1">
    <location>
        <begin position="470"/>
        <end position="532"/>
    </location>
</feature>
<dbReference type="EMBL" id="SWKV01000025">
    <property type="protein sequence ID" value="KAF3040504.1"/>
    <property type="molecule type" value="Genomic_DNA"/>
</dbReference>
<feature type="compositionally biased region" description="Acidic residues" evidence="1">
    <location>
        <begin position="107"/>
        <end position="117"/>
    </location>
</feature>
<dbReference type="OrthoDB" id="73788at2759"/>
<feature type="compositionally biased region" description="Basic and acidic residues" evidence="1">
    <location>
        <begin position="85"/>
        <end position="96"/>
    </location>
</feature>
<feature type="compositionally biased region" description="Basic residues" evidence="1">
    <location>
        <begin position="304"/>
        <end position="314"/>
    </location>
</feature>
<feature type="region of interest" description="Disordered" evidence="1">
    <location>
        <begin position="711"/>
        <end position="751"/>
    </location>
</feature>
<feature type="compositionally biased region" description="Polar residues" evidence="1">
    <location>
        <begin position="316"/>
        <end position="332"/>
    </location>
</feature>
<feature type="compositionally biased region" description="Acidic residues" evidence="1">
    <location>
        <begin position="69"/>
        <end position="79"/>
    </location>
</feature>
<keyword evidence="3" id="KW-1185">Reference proteome</keyword>
<feature type="compositionally biased region" description="Basic and acidic residues" evidence="1">
    <location>
        <begin position="39"/>
        <end position="59"/>
    </location>
</feature>
<sequence>MTPRTRTSNKDANYKVYYSKKIPQQVRFPHKTKIVRGPDPGRQDAEDKRQMKFLPEKMRQKSFQGQKDSEEEETEEEPTVQDAVPAKEEKRTLVHKEKGRKRKSFEVQEESATEDEPVASSSKRRTRTTAPKDKPSRNLRRQSTMTQLAHGRKPSFGDDGPDFKALRRYSRTSWVRASTGSERDTKQRTLTQMIPGMGQLTKEELKELSDLDADLGDTQSGAESISRSLIEQGLIEVDEPAIMRESIQRPTDVEEDLHKDREQIKDLGAAAPRQPSLVLHSVDTATDDDEDDYQPTQFIEAPILRKRQTPRRAATRQPSSNATGPGNSARSRFSLLSTPEKLRVFEIPSSQSPAESVLSTQISPQKSNRPILRERNSNAAVVTETPSKRRQVAFQESTVQPAPPAQLRRFESTIQDSEDEGSEFDDDIATQQLSGNTKEVFHGQHVGADTQAVLLQIDQACADQDADLHVNSRNSSDEPEEPLIRSQPYRPSPELGESWAPVIYDDDGPQFESYHSSRASAKSQSFRAADSSKQTLPVLDGVHGISQLDLTTQVALPVNDIISTPPMIQLEPEEELPSTPMVIKDESSDEEAEPKATPPRTVQRRVRAPPSTLVHQSTDLDGEPVQVPRSPSVDRETQQSHSSRAEQQLQNEWLSYSQYVHARAPNLSSMHATADAFSYNATPRFPRTGAHAASSARMQHSQATTVDELTPRKNRTQHVNSANTTPHRISKSQPFVSPEKPPTLFIPSSFPSPSRAAMEGWSSPVFARTQNVCGSSQVPGSLEDFSIPLPPPVEDD</sequence>
<feature type="region of interest" description="Disordered" evidence="1">
    <location>
        <begin position="584"/>
        <end position="647"/>
    </location>
</feature>
<feature type="region of interest" description="Disordered" evidence="1">
    <location>
        <begin position="22"/>
        <end position="164"/>
    </location>
</feature>
<proteinExistence type="predicted"/>
<feature type="region of interest" description="Disordered" evidence="1">
    <location>
        <begin position="774"/>
        <end position="796"/>
    </location>
</feature>
<evidence type="ECO:0000313" key="3">
    <source>
        <dbReference type="Proteomes" id="UP000758155"/>
    </source>
</evidence>
<evidence type="ECO:0000313" key="2">
    <source>
        <dbReference type="EMBL" id="KAF3040504.1"/>
    </source>
</evidence>
<feature type="compositionally biased region" description="Polar residues" evidence="1">
    <location>
        <begin position="717"/>
        <end position="735"/>
    </location>
</feature>
<comment type="caution">
    <text evidence="2">The sequence shown here is derived from an EMBL/GenBank/DDBJ whole genome shotgun (WGS) entry which is preliminary data.</text>
</comment>
<name>A0A9P4WSD3_9PLEO</name>
<evidence type="ECO:0000256" key="1">
    <source>
        <dbReference type="SAM" id="MobiDB-lite"/>
    </source>
</evidence>
<dbReference type="AlphaFoldDB" id="A0A9P4WSD3"/>